<reference evidence="1" key="1">
    <citation type="submission" date="2020-01" db="EMBL/GenBank/DDBJ databases">
        <authorList>
            <person name="Mishra B."/>
        </authorList>
    </citation>
    <scope>NUCLEOTIDE SEQUENCE [LARGE SCALE GENOMIC DNA]</scope>
</reference>
<organism evidence="1 2">
    <name type="scientific">Microthlaspi erraticum</name>
    <dbReference type="NCBI Taxonomy" id="1685480"/>
    <lineage>
        <taxon>Eukaryota</taxon>
        <taxon>Viridiplantae</taxon>
        <taxon>Streptophyta</taxon>
        <taxon>Embryophyta</taxon>
        <taxon>Tracheophyta</taxon>
        <taxon>Spermatophyta</taxon>
        <taxon>Magnoliopsida</taxon>
        <taxon>eudicotyledons</taxon>
        <taxon>Gunneridae</taxon>
        <taxon>Pentapetalae</taxon>
        <taxon>rosids</taxon>
        <taxon>malvids</taxon>
        <taxon>Brassicales</taxon>
        <taxon>Brassicaceae</taxon>
        <taxon>Coluteocarpeae</taxon>
        <taxon>Microthlaspi</taxon>
    </lineage>
</organism>
<evidence type="ECO:0000313" key="2">
    <source>
        <dbReference type="Proteomes" id="UP000467841"/>
    </source>
</evidence>
<accession>A0A6D2IUL6</accession>
<sequence length="72" mass="8294">MRRRKNVLAVSRLHLTNQSNVDILAVVAGVVSRNHGLANNNLERNLLLLSRLLEILHLPRVFQNLRFIGIRF</sequence>
<dbReference type="AlphaFoldDB" id="A0A6D2IUL6"/>
<gene>
    <name evidence="1" type="ORF">MERR_LOCUS17513</name>
</gene>
<protein>
    <submittedName>
        <fullName evidence="1">Uncharacterized protein</fullName>
    </submittedName>
</protein>
<comment type="caution">
    <text evidence="1">The sequence shown here is derived from an EMBL/GenBank/DDBJ whole genome shotgun (WGS) entry which is preliminary data.</text>
</comment>
<keyword evidence="2" id="KW-1185">Reference proteome</keyword>
<name>A0A6D2IUL6_9BRAS</name>
<proteinExistence type="predicted"/>
<dbReference type="EMBL" id="CACVBM020001093">
    <property type="protein sequence ID" value="CAA7030278.1"/>
    <property type="molecule type" value="Genomic_DNA"/>
</dbReference>
<evidence type="ECO:0000313" key="1">
    <source>
        <dbReference type="EMBL" id="CAA7030278.1"/>
    </source>
</evidence>
<dbReference type="Proteomes" id="UP000467841">
    <property type="component" value="Unassembled WGS sequence"/>
</dbReference>